<name>A0A222G307_9GAMM</name>
<reference evidence="2 3" key="1">
    <citation type="submission" date="2017-08" db="EMBL/GenBank/DDBJ databases">
        <title>Complete genome of Colwellia sp. NB097-1, a psychrophile bacterium ioslated from Bering Sea.</title>
        <authorList>
            <person name="Chen X."/>
        </authorList>
    </citation>
    <scope>NUCLEOTIDE SEQUENCE [LARGE SCALE GENOMIC DNA]</scope>
    <source>
        <strain evidence="2 3">NB097-1</strain>
    </source>
</reference>
<organism evidence="2 3">
    <name type="scientific">Cognaticolwellia beringensis</name>
    <dbReference type="NCBI Taxonomy" id="1967665"/>
    <lineage>
        <taxon>Bacteria</taxon>
        <taxon>Pseudomonadati</taxon>
        <taxon>Pseudomonadota</taxon>
        <taxon>Gammaproteobacteria</taxon>
        <taxon>Alteromonadales</taxon>
        <taxon>Colwelliaceae</taxon>
        <taxon>Cognaticolwellia</taxon>
    </lineage>
</organism>
<dbReference type="KEGG" id="cber:B5D82_00120"/>
<dbReference type="Proteomes" id="UP000202259">
    <property type="component" value="Chromosome"/>
</dbReference>
<dbReference type="Gene3D" id="3.30.700.10">
    <property type="entry name" value="Glycoprotein, Type 4 Pilin"/>
    <property type="match status" value="1"/>
</dbReference>
<protein>
    <submittedName>
        <fullName evidence="2">Prepilin-type N-terminal cleavage/methylation domain-containing protein</fullName>
    </submittedName>
</protein>
<dbReference type="PROSITE" id="PS00409">
    <property type="entry name" value="PROKAR_NTER_METHYL"/>
    <property type="match status" value="1"/>
</dbReference>
<keyword evidence="3" id="KW-1185">Reference proteome</keyword>
<evidence type="ECO:0000256" key="1">
    <source>
        <dbReference type="SAM" id="Phobius"/>
    </source>
</evidence>
<evidence type="ECO:0000313" key="3">
    <source>
        <dbReference type="Proteomes" id="UP000202259"/>
    </source>
</evidence>
<dbReference type="SUPFAM" id="SSF54523">
    <property type="entry name" value="Pili subunits"/>
    <property type="match status" value="1"/>
</dbReference>
<dbReference type="InterPro" id="IPR045584">
    <property type="entry name" value="Pilin-like"/>
</dbReference>
<keyword evidence="1" id="KW-1133">Transmembrane helix</keyword>
<proteinExistence type="predicted"/>
<sequence length="169" mass="18128">MGVGVNKIKSINFSSKTLIGGFTLIELIIVIIILGILTITVAPKFFTSKGFSEYAYRTDVIAKLRLIQTKAMQQTNSGYCHSVLVTATKLGTPENCGSSPSFAAPWQDSASKLQIDSNDNITFSTNFTGNSFSFDSMGRPSCAAPCIITISGEQSISVQIEAEGYIHAL</sequence>
<dbReference type="NCBIfam" id="TIGR02532">
    <property type="entry name" value="IV_pilin_GFxxxE"/>
    <property type="match status" value="1"/>
</dbReference>
<gene>
    <name evidence="2" type="ORF">B5D82_00120</name>
</gene>
<keyword evidence="1" id="KW-0472">Membrane</keyword>
<keyword evidence="1" id="KW-0812">Transmembrane</keyword>
<dbReference type="InterPro" id="IPR012902">
    <property type="entry name" value="N_methyl_site"/>
</dbReference>
<accession>A0A222G307</accession>
<dbReference type="AlphaFoldDB" id="A0A222G307"/>
<feature type="transmembrane region" description="Helical" evidence="1">
    <location>
        <begin position="18"/>
        <end position="42"/>
    </location>
</feature>
<dbReference type="EMBL" id="CP020465">
    <property type="protein sequence ID" value="ASP46316.1"/>
    <property type="molecule type" value="Genomic_DNA"/>
</dbReference>
<evidence type="ECO:0000313" key="2">
    <source>
        <dbReference type="EMBL" id="ASP46316.1"/>
    </source>
</evidence>